<accession>A0A075HKI0</accession>
<dbReference type="AlphaFoldDB" id="A0A075HKI0"/>
<protein>
    <submittedName>
        <fullName evidence="1">Uncharacterized protein</fullName>
    </submittedName>
</protein>
<sequence>MPAPKWIPIPEAKAFRLDERIYDSRQTKGWMSEDEELVATHAGGVLIGLDLESAEWDEKTGEMTISMSREKALRAIRWVRHAMEHTGVPRWKVSELEGTLRISDAIMDWED</sequence>
<evidence type="ECO:0000313" key="1">
    <source>
        <dbReference type="EMBL" id="AIF16414.1"/>
    </source>
</evidence>
<reference evidence="1" key="1">
    <citation type="journal article" date="2014" name="Genome Biol. Evol.">
        <title>Pangenome evidence for extensive interdomain horizontal transfer affecting lineage core and shell genes in uncultured planktonic thaumarchaeota and euryarchaeota.</title>
        <authorList>
            <person name="Deschamps P."/>
            <person name="Zivanovic Y."/>
            <person name="Moreira D."/>
            <person name="Rodriguez-Valera F."/>
            <person name="Lopez-Garcia P."/>
        </authorList>
    </citation>
    <scope>NUCLEOTIDE SEQUENCE</scope>
</reference>
<dbReference type="EMBL" id="KF901055">
    <property type="protein sequence ID" value="AIF16414.1"/>
    <property type="molecule type" value="Genomic_DNA"/>
</dbReference>
<organism evidence="1">
    <name type="scientific">uncultured marine group II/III euryarchaeote KM3_74_C08</name>
    <dbReference type="NCBI Taxonomy" id="1456501"/>
    <lineage>
        <taxon>Archaea</taxon>
        <taxon>Methanobacteriati</taxon>
        <taxon>Methanobacteriota</taxon>
        <taxon>environmental samples</taxon>
    </lineage>
</organism>
<proteinExistence type="predicted"/>
<name>A0A075HKI0_9EURY</name>